<dbReference type="RefSeq" id="WP_143076358.1">
    <property type="nucleotide sequence ID" value="NZ_FOVP01000018.1"/>
</dbReference>
<keyword evidence="3" id="KW-1185">Reference proteome</keyword>
<dbReference type="STRING" id="1005928.SAMN04487859_11891"/>
<dbReference type="AlphaFoldDB" id="A0A1I5F5Y6"/>
<name>A0A1I5F5Y6_9RHOB</name>
<organism evidence="2 3">
    <name type="scientific">Roseovarius lutimaris</name>
    <dbReference type="NCBI Taxonomy" id="1005928"/>
    <lineage>
        <taxon>Bacteria</taxon>
        <taxon>Pseudomonadati</taxon>
        <taxon>Pseudomonadota</taxon>
        <taxon>Alphaproteobacteria</taxon>
        <taxon>Rhodobacterales</taxon>
        <taxon>Roseobacteraceae</taxon>
        <taxon>Roseovarius</taxon>
    </lineage>
</organism>
<accession>A0A1I5F5Y6</accession>
<protein>
    <submittedName>
        <fullName evidence="2">Uncharacterized protein</fullName>
    </submittedName>
</protein>
<evidence type="ECO:0000313" key="3">
    <source>
        <dbReference type="Proteomes" id="UP000198599"/>
    </source>
</evidence>
<gene>
    <name evidence="2" type="ORF">SAMN04487859_11891</name>
</gene>
<proteinExistence type="predicted"/>
<reference evidence="3" key="1">
    <citation type="submission" date="2016-10" db="EMBL/GenBank/DDBJ databases">
        <authorList>
            <person name="Varghese N."/>
            <person name="Submissions S."/>
        </authorList>
    </citation>
    <scope>NUCLEOTIDE SEQUENCE [LARGE SCALE GENOMIC DNA]</scope>
    <source>
        <strain evidence="3">DSM 28463</strain>
    </source>
</reference>
<dbReference type="Proteomes" id="UP000198599">
    <property type="component" value="Unassembled WGS sequence"/>
</dbReference>
<feature type="compositionally biased region" description="Basic and acidic residues" evidence="1">
    <location>
        <begin position="519"/>
        <end position="532"/>
    </location>
</feature>
<sequence>MPERFTFLPHAQSGMAALATAPGAGEARLKLTYDFGIEKAGQAQGARVAVSSALRGPGDVHSIDRNAISRVEPRPGLRGFEPNYFPAIEFGDADFPWRFSLDTGNASRKIPWLALIVLEAGEFSFVQSGRSTLKRIQVKDGSLSLPDPAFLWASAHVQASIPDTATGTAAQNAQAVLESDADGNFARIMCLRKLRPVTSYHGFLVPVYEAGRLSGLGQTARASPYDAFAWGLSAGPVELPSYFDWRFTTDAQEDVELLLRRLKALDLDDLADLIGDTGVSAQTPGYYDMTFPKATFARQSAMQVPRKDPPGIDTPKDLIAPMIDTLTEVMTGARHTEDTDEDPLVAFPPYGFRYKPETDISYAKAKTRAWFDQINLDLKFRQVAGLGAKLVKRNQEMFAHLAWTQYDEIVEANEKLARLQAAQRMAEALTRRHFERLPSDVSLALSQGLHRAVEVVKGTSVSQRLAENGVPLSNSARSLRHVSAKRSLALSGRAPKARDAVPMPSAPGDTSAALRGKISSKDAPKPTTKALKDPAFKGRLSVEIGEMLRPIFNMEIFEGLKEARVPTVAVRRFSSVDLVAPVANMLARLPVYKAFVSVRGLTEDERKTVTPVWRAPEIAYPMSGLLQQVSQTALFAGAENLPDNSVAVVEENRPFVEAFLLGMNHEMNRELRWREFPTDMRGTIFKRFWDRGHPAGDPRGDDIAPIHQWQAKLGGNVPVGAGNASENLIVVIRGDIVRKLGDPVLAINIAEDDDGFKVGKGQDIPPGFVGKIGGDTSYFGFEISREEVLDPSVENRVFFVIYEPAGRLRFGLDVGSLAVRQARRDEAVMTYGFRMKGMQDRPYRPQLPFEGRKRVAQADSAPPLSQIQGWDELSWAHLVPLATGYIDVSQDKSVPLSPNHLGASKTSASMARAFWQKPVAGVLPLKRVL</sequence>
<evidence type="ECO:0000313" key="2">
    <source>
        <dbReference type="EMBL" id="SFO19152.1"/>
    </source>
</evidence>
<dbReference type="EMBL" id="FOVP01000018">
    <property type="protein sequence ID" value="SFO19152.1"/>
    <property type="molecule type" value="Genomic_DNA"/>
</dbReference>
<feature type="region of interest" description="Disordered" evidence="1">
    <location>
        <begin position="493"/>
        <end position="532"/>
    </location>
</feature>
<evidence type="ECO:0000256" key="1">
    <source>
        <dbReference type="SAM" id="MobiDB-lite"/>
    </source>
</evidence>
<dbReference type="OrthoDB" id="9816502at2"/>